<protein>
    <recommendedName>
        <fullName evidence="3">Histidine kinase</fullName>
    </recommendedName>
</protein>
<accession>A0ABU8G253</accession>
<organism evidence="1 2">
    <name type="scientific">Bacillus yunxiaonensis</name>
    <dbReference type="NCBI Taxonomy" id="3127665"/>
    <lineage>
        <taxon>Bacteria</taxon>
        <taxon>Bacillati</taxon>
        <taxon>Bacillota</taxon>
        <taxon>Bacilli</taxon>
        <taxon>Bacillales</taxon>
        <taxon>Bacillaceae</taxon>
        <taxon>Bacillus</taxon>
    </lineage>
</organism>
<evidence type="ECO:0000313" key="2">
    <source>
        <dbReference type="Proteomes" id="UP001367922"/>
    </source>
</evidence>
<keyword evidence="2" id="KW-1185">Reference proteome</keyword>
<name>A0ABU8G253_9BACI</name>
<proteinExistence type="predicted"/>
<dbReference type="Proteomes" id="UP001367922">
    <property type="component" value="Unassembled WGS sequence"/>
</dbReference>
<dbReference type="EMBL" id="JBAWSV010000010">
    <property type="protein sequence ID" value="MEI4832121.1"/>
    <property type="molecule type" value="Genomic_DNA"/>
</dbReference>
<evidence type="ECO:0000313" key="1">
    <source>
        <dbReference type="EMBL" id="MEI4832121.1"/>
    </source>
</evidence>
<comment type="caution">
    <text evidence="1">The sequence shown here is derived from an EMBL/GenBank/DDBJ whole genome shotgun (WGS) entry which is preliminary data.</text>
</comment>
<dbReference type="RefSeq" id="WP_336484253.1">
    <property type="nucleotide sequence ID" value="NZ_JBAWSV010000010.1"/>
</dbReference>
<evidence type="ECO:0008006" key="3">
    <source>
        <dbReference type="Google" id="ProtNLM"/>
    </source>
</evidence>
<gene>
    <name evidence="1" type="ORF">WAX78_22185</name>
</gene>
<sequence>MVKAIATFFLVMLVVFTGFFTFSYFATAEYGGHGILYTQFYPTSVTK</sequence>
<reference evidence="1 2" key="1">
    <citation type="submission" date="2024-01" db="EMBL/GenBank/DDBJ databases">
        <title>Seven novel Bacillus-like species.</title>
        <authorList>
            <person name="Liu G."/>
        </authorList>
    </citation>
    <scope>NUCLEOTIDE SEQUENCE [LARGE SCALE GENOMIC DNA]</scope>
    <source>
        <strain evidence="1 2">FJAT-53711</strain>
    </source>
</reference>